<keyword evidence="2" id="KW-1185">Reference proteome</keyword>
<evidence type="ECO:0000313" key="2">
    <source>
        <dbReference type="Proteomes" id="UP000831880"/>
    </source>
</evidence>
<evidence type="ECO:0000313" key="1">
    <source>
        <dbReference type="EMBL" id="UOQ95691.1"/>
    </source>
</evidence>
<organism evidence="1 2">
    <name type="scientific">Halobacillus shinanisalinarum</name>
    <dbReference type="NCBI Taxonomy" id="2932258"/>
    <lineage>
        <taxon>Bacteria</taxon>
        <taxon>Bacillati</taxon>
        <taxon>Bacillota</taxon>
        <taxon>Bacilli</taxon>
        <taxon>Bacillales</taxon>
        <taxon>Bacillaceae</taxon>
        <taxon>Halobacillus</taxon>
    </lineage>
</organism>
<reference evidence="1 2" key="1">
    <citation type="submission" date="2022-04" db="EMBL/GenBank/DDBJ databases">
        <title>Halobacillus sp. isolated from saltern.</title>
        <authorList>
            <person name="Won M."/>
            <person name="Lee C.-M."/>
            <person name="Woen H.-Y."/>
            <person name="Kwon S.-W."/>
        </authorList>
    </citation>
    <scope>NUCLEOTIDE SEQUENCE [LARGE SCALE GENOMIC DNA]</scope>
    <source>
        <strain evidence="1 2">SSTM10-2</strain>
    </source>
</reference>
<gene>
    <name evidence="1" type="ORF">MUO14_13495</name>
</gene>
<sequence length="40" mass="4148">MAGSDRSYITSNQGSVEFNVSLGQSSVSLPIVGGKKELGF</sequence>
<accession>A0ABY4H661</accession>
<dbReference type="RefSeq" id="WP_244755582.1">
    <property type="nucleotide sequence ID" value="NZ_CP095074.1"/>
</dbReference>
<protein>
    <submittedName>
        <fullName evidence="1">Uncharacterized protein</fullName>
    </submittedName>
</protein>
<dbReference type="EMBL" id="CP095074">
    <property type="protein sequence ID" value="UOQ95691.1"/>
    <property type="molecule type" value="Genomic_DNA"/>
</dbReference>
<name>A0ABY4H661_9BACI</name>
<proteinExistence type="predicted"/>
<dbReference type="Proteomes" id="UP000831880">
    <property type="component" value="Chromosome"/>
</dbReference>